<comment type="catalytic activity">
    <reaction evidence="1 10">
        <text>Transfers a segment of a (1-&gt;4)-alpha-D-glucan chain to a primary hydroxy group in a similar glucan chain.</text>
        <dbReference type="EC" id="2.4.1.18"/>
    </reaction>
</comment>
<dbReference type="SUPFAM" id="SSF81296">
    <property type="entry name" value="E set domains"/>
    <property type="match status" value="2"/>
</dbReference>
<dbReference type="PANTHER" id="PTHR43651:SF3">
    <property type="entry name" value="1,4-ALPHA-GLUCAN-BRANCHING ENZYME"/>
    <property type="match status" value="1"/>
</dbReference>
<dbReference type="GO" id="GO:0043169">
    <property type="term" value="F:cation binding"/>
    <property type="evidence" value="ECO:0007669"/>
    <property type="project" value="InterPro"/>
</dbReference>
<feature type="active site" description="Nucleophile" evidence="10 11">
    <location>
        <position position="401"/>
    </location>
</feature>
<dbReference type="InterPro" id="IPR054169">
    <property type="entry name" value="GlgB_N"/>
</dbReference>
<dbReference type="SUPFAM" id="SSF51011">
    <property type="entry name" value="Glycosyl hydrolase domain"/>
    <property type="match status" value="1"/>
</dbReference>
<keyword evidence="9 10" id="KW-0119">Carbohydrate metabolism</keyword>
<dbReference type="NCBIfam" id="NF008967">
    <property type="entry name" value="PRK12313.1"/>
    <property type="match status" value="1"/>
</dbReference>
<protein>
    <recommendedName>
        <fullName evidence="10">1,4-alpha-glucan branching enzyme GlgB</fullName>
        <ecNumber evidence="10">2.4.1.18</ecNumber>
    </recommendedName>
    <alternativeName>
        <fullName evidence="10">1,4-alpha-D-glucan:1,4-alpha-D-glucan 6-glucosyl-transferase</fullName>
    </alternativeName>
    <alternativeName>
        <fullName evidence="10">Alpha-(1-&gt;4)-glucan branching enzyme</fullName>
    </alternativeName>
    <alternativeName>
        <fullName evidence="10">Glycogen branching enzyme</fullName>
        <shortName evidence="10">BE</shortName>
    </alternativeName>
</protein>
<comment type="caution">
    <text evidence="13">The sequence shown here is derived from an EMBL/GenBank/DDBJ whole genome shotgun (WGS) entry which is preliminary data.</text>
</comment>
<dbReference type="HAMAP" id="MF_00685">
    <property type="entry name" value="GlgB"/>
    <property type="match status" value="1"/>
</dbReference>
<dbReference type="Gene3D" id="3.20.20.80">
    <property type="entry name" value="Glycosidases"/>
    <property type="match status" value="1"/>
</dbReference>
<dbReference type="GO" id="GO:0005829">
    <property type="term" value="C:cytosol"/>
    <property type="evidence" value="ECO:0007669"/>
    <property type="project" value="TreeGrafter"/>
</dbReference>
<dbReference type="CDD" id="cd02855">
    <property type="entry name" value="E_set_GBE_prok_N"/>
    <property type="match status" value="1"/>
</dbReference>
<dbReference type="Proteomes" id="UP000807785">
    <property type="component" value="Unassembled WGS sequence"/>
</dbReference>
<accession>A0A9D7HL86</accession>
<dbReference type="SMART" id="SM00642">
    <property type="entry name" value="Aamy"/>
    <property type="match status" value="1"/>
</dbReference>
<dbReference type="FunFam" id="3.20.20.80:FF:000003">
    <property type="entry name" value="1,4-alpha-glucan branching enzyme GlgB"/>
    <property type="match status" value="1"/>
</dbReference>
<sequence>MDKSRLTRLTKGRDHDPFSILGRHRGEAGGPVVRTWQPHAEEVSIETAGGFVAMRRIHPDGIFECKAVDAPERWRLRLSAGGVTWELQDCWAFPPQGDEQALYLFSEGRNHAAWHLLGAFPQQRDGCSGVCFRVWAPNAERVSVVGDFNRWDGWVHPMASLGASGVWELFIPSLTAGALYKFEIRNRQSGDVFVKIDPYGREFELRPSTAARVCAASAHRWNDADWMESRARADWQHAPMSIYEIHVGSWRRHADGRSYSWRELAEALVAYVVDAGYTHVELMPVTEHPLDESWGYQTTGYFAPTSRHGTPDDFRFFVDAMHRAGIGVILDWVPGHFPQDAWALAHYDGSALYEHGDPKMGLHPDWGTHIFNYGRCEVRSFLLSSAHYWLSEFHVDGLRVDAVASMLYLDYSRKAGEWTPNRHGGRENLDAIDFLRELNVMVHAEFPGALTAAEESTAWPMVSRPTYVGGLGFSFKWNMGWMNDSLAYFVRDPVYRRYHHALLTFGQVYAYSENFVLPLSHDEVVHGKRSLLGKMPGDLWKQCANLRLLLAYQMTWPGKKLGFMGNEFGQVHEWADSRELDWSLLDDPAHRGIANLVRDLNRIYRDRAELHELDFHPEGFQWIDCHDADHSVIAFLRRTRDGKVAMVVLNFTPVPQFGYRIGTPAPGNWREAINTDSAHYGGSNLGNAGLLASSEPAWHPWPASLELTLPPLGALVLLPDQ</sequence>
<dbReference type="AlphaFoldDB" id="A0A9D7HL86"/>
<dbReference type="EMBL" id="JADJEV010000004">
    <property type="protein sequence ID" value="MBK6973867.1"/>
    <property type="molecule type" value="Genomic_DNA"/>
</dbReference>
<dbReference type="Pfam" id="PF00128">
    <property type="entry name" value="Alpha-amylase"/>
    <property type="match status" value="1"/>
</dbReference>
<comment type="pathway">
    <text evidence="3 10">Glycan biosynthesis; glycogen biosynthesis.</text>
</comment>
<dbReference type="FunFam" id="2.60.40.1180:FF:000002">
    <property type="entry name" value="1,4-alpha-glucan branching enzyme GlgB"/>
    <property type="match status" value="1"/>
</dbReference>
<evidence type="ECO:0000256" key="11">
    <source>
        <dbReference type="PIRSR" id="PIRSR000463-1"/>
    </source>
</evidence>
<dbReference type="GO" id="GO:0005978">
    <property type="term" value="P:glycogen biosynthetic process"/>
    <property type="evidence" value="ECO:0007669"/>
    <property type="project" value="UniProtKB-UniRule"/>
</dbReference>
<dbReference type="InterPro" id="IPR004193">
    <property type="entry name" value="Glyco_hydro_13_N"/>
</dbReference>
<dbReference type="InterPro" id="IPR017853">
    <property type="entry name" value="GH"/>
</dbReference>
<comment type="function">
    <text evidence="2 10">Catalyzes the formation of the alpha-1,6-glucosidic linkages in glycogen by scission of a 1,4-alpha-linked oligosaccharide from growing alpha-1,4-glucan chains and the subsequent attachment of the oligosaccharide to the alpha-1,6 position.</text>
</comment>
<dbReference type="GO" id="GO:0004553">
    <property type="term" value="F:hydrolase activity, hydrolyzing O-glycosyl compounds"/>
    <property type="evidence" value="ECO:0007669"/>
    <property type="project" value="InterPro"/>
</dbReference>
<evidence type="ECO:0000256" key="10">
    <source>
        <dbReference type="HAMAP-Rule" id="MF_00685"/>
    </source>
</evidence>
<dbReference type="Pfam" id="PF02922">
    <property type="entry name" value="CBM_48"/>
    <property type="match status" value="1"/>
</dbReference>
<evidence type="ECO:0000256" key="1">
    <source>
        <dbReference type="ARBA" id="ARBA00000826"/>
    </source>
</evidence>
<evidence type="ECO:0000256" key="9">
    <source>
        <dbReference type="ARBA" id="ARBA00023277"/>
    </source>
</evidence>
<dbReference type="SUPFAM" id="SSF51445">
    <property type="entry name" value="(Trans)glycosidases"/>
    <property type="match status" value="1"/>
</dbReference>
<dbReference type="Pfam" id="PF22019">
    <property type="entry name" value="GlgB_N"/>
    <property type="match status" value="1"/>
</dbReference>
<dbReference type="InterPro" id="IPR006407">
    <property type="entry name" value="GlgB"/>
</dbReference>
<dbReference type="InterPro" id="IPR013783">
    <property type="entry name" value="Ig-like_fold"/>
</dbReference>
<evidence type="ECO:0000256" key="7">
    <source>
        <dbReference type="ARBA" id="ARBA00022679"/>
    </source>
</evidence>
<evidence type="ECO:0000256" key="5">
    <source>
        <dbReference type="ARBA" id="ARBA00022600"/>
    </source>
</evidence>
<evidence type="ECO:0000259" key="12">
    <source>
        <dbReference type="SMART" id="SM00642"/>
    </source>
</evidence>
<dbReference type="Pfam" id="PF02806">
    <property type="entry name" value="Alpha-amylase_C"/>
    <property type="match status" value="1"/>
</dbReference>
<dbReference type="InterPro" id="IPR006048">
    <property type="entry name" value="A-amylase/branching_C"/>
</dbReference>
<dbReference type="Gene3D" id="2.60.40.1180">
    <property type="entry name" value="Golgi alpha-mannosidase II"/>
    <property type="match status" value="1"/>
</dbReference>
<dbReference type="InterPro" id="IPR014756">
    <property type="entry name" value="Ig_E-set"/>
</dbReference>
<dbReference type="NCBIfam" id="NF003811">
    <property type="entry name" value="PRK05402.1"/>
    <property type="match status" value="1"/>
</dbReference>
<reference evidence="13" key="1">
    <citation type="submission" date="2020-10" db="EMBL/GenBank/DDBJ databases">
        <title>Connecting structure to function with the recovery of over 1000 high-quality activated sludge metagenome-assembled genomes encoding full-length rRNA genes using long-read sequencing.</title>
        <authorList>
            <person name="Singleton C.M."/>
            <person name="Petriglieri F."/>
            <person name="Kristensen J.M."/>
            <person name="Kirkegaard R.H."/>
            <person name="Michaelsen T.Y."/>
            <person name="Andersen M.H."/>
            <person name="Karst S.M."/>
            <person name="Dueholm M.S."/>
            <person name="Nielsen P.H."/>
            <person name="Albertsen M."/>
        </authorList>
    </citation>
    <scope>NUCLEOTIDE SEQUENCE</scope>
    <source>
        <strain evidence="13">Bjer_18-Q3-R1-45_BAT3C.347</strain>
    </source>
</reference>
<dbReference type="InterPro" id="IPR037439">
    <property type="entry name" value="Branching_enzy"/>
</dbReference>
<dbReference type="FunFam" id="2.60.40.10:FF:000169">
    <property type="entry name" value="1,4-alpha-glucan branching enzyme GlgB"/>
    <property type="match status" value="1"/>
</dbReference>
<keyword evidence="8 10" id="KW-0320">Glycogen biosynthesis</keyword>
<evidence type="ECO:0000256" key="3">
    <source>
        <dbReference type="ARBA" id="ARBA00004964"/>
    </source>
</evidence>
<feature type="active site" description="Proton donor" evidence="10 11">
    <location>
        <position position="454"/>
    </location>
</feature>
<dbReference type="PIRSF" id="PIRSF000463">
    <property type="entry name" value="GlgB"/>
    <property type="match status" value="1"/>
</dbReference>
<evidence type="ECO:0000313" key="14">
    <source>
        <dbReference type="Proteomes" id="UP000807785"/>
    </source>
</evidence>
<evidence type="ECO:0000313" key="13">
    <source>
        <dbReference type="EMBL" id="MBK6973867.1"/>
    </source>
</evidence>
<comment type="subunit">
    <text evidence="10">Monomer.</text>
</comment>
<evidence type="ECO:0000256" key="8">
    <source>
        <dbReference type="ARBA" id="ARBA00023056"/>
    </source>
</evidence>
<keyword evidence="6 10" id="KW-0328">Glycosyltransferase</keyword>
<evidence type="ECO:0000256" key="2">
    <source>
        <dbReference type="ARBA" id="ARBA00002953"/>
    </source>
</evidence>
<dbReference type="InterPro" id="IPR013780">
    <property type="entry name" value="Glyco_hydro_b"/>
</dbReference>
<feature type="domain" description="Glycosyl hydrolase family 13 catalytic" evidence="12">
    <location>
        <begin position="244"/>
        <end position="611"/>
    </location>
</feature>
<dbReference type="EC" id="2.4.1.18" evidence="10"/>
<dbReference type="InterPro" id="IPR006047">
    <property type="entry name" value="GH13_cat_dom"/>
</dbReference>
<keyword evidence="7 10" id="KW-0808">Transferase</keyword>
<evidence type="ECO:0000256" key="4">
    <source>
        <dbReference type="ARBA" id="ARBA00009000"/>
    </source>
</evidence>
<dbReference type="InterPro" id="IPR044143">
    <property type="entry name" value="GlgB_N_E_set_prok"/>
</dbReference>
<gene>
    <name evidence="10 13" type="primary">glgB</name>
    <name evidence="13" type="ORF">IPH26_13345</name>
</gene>
<proteinExistence type="inferred from homology"/>
<dbReference type="Gene3D" id="2.60.40.10">
    <property type="entry name" value="Immunoglobulins"/>
    <property type="match status" value="2"/>
</dbReference>
<keyword evidence="5 10" id="KW-0321">Glycogen metabolism</keyword>
<evidence type="ECO:0000256" key="6">
    <source>
        <dbReference type="ARBA" id="ARBA00022676"/>
    </source>
</evidence>
<name>A0A9D7HL86_9PROT</name>
<organism evidence="13 14">
    <name type="scientific">Candidatus Methylophosphatis roskildensis</name>
    <dbReference type="NCBI Taxonomy" id="2899263"/>
    <lineage>
        <taxon>Bacteria</taxon>
        <taxon>Pseudomonadati</taxon>
        <taxon>Pseudomonadota</taxon>
        <taxon>Betaproteobacteria</taxon>
        <taxon>Nitrosomonadales</taxon>
        <taxon>Sterolibacteriaceae</taxon>
        <taxon>Candidatus Methylophosphatis</taxon>
    </lineage>
</organism>
<dbReference type="PANTHER" id="PTHR43651">
    <property type="entry name" value="1,4-ALPHA-GLUCAN-BRANCHING ENZYME"/>
    <property type="match status" value="1"/>
</dbReference>
<dbReference type="CDD" id="cd11322">
    <property type="entry name" value="AmyAc_Glg_BE"/>
    <property type="match status" value="1"/>
</dbReference>
<dbReference type="NCBIfam" id="TIGR01515">
    <property type="entry name" value="branching_enzym"/>
    <property type="match status" value="1"/>
</dbReference>
<dbReference type="GO" id="GO:0003844">
    <property type="term" value="F:1,4-alpha-glucan branching enzyme activity"/>
    <property type="evidence" value="ECO:0007669"/>
    <property type="project" value="UniProtKB-UniRule"/>
</dbReference>
<comment type="similarity">
    <text evidence="4 10">Belongs to the glycosyl hydrolase 13 family. GlgB subfamily.</text>
</comment>